<accession>A0ABV2WYN0</accession>
<protein>
    <submittedName>
        <fullName evidence="5">Acyl-CoA dehydrogenase family protein</fullName>
    </submittedName>
</protein>
<keyword evidence="2" id="KW-0560">Oxidoreductase</keyword>
<name>A0ABV2WYN0_9NOCA</name>
<sequence length="370" mass="39687">MDIRFSSKAERYRRQVRALIAQKLPADWRGIGALSSSVRAEFVTTWRSFLVEHFLIAPSWPRPYGNGGLDVVSQSIVAEGFVRAGVPQYPLPNNPIGMPLLGPTVIHGGTEEQKNFFIPRTISAEIRRAQSYSEPGAGSDLFGLRTRAVQDGDERVINGSKIRQTAGTDANWIFCLVRTDPDAPEAKGLSFLLVPYDQPGVEVRAIKTMDGGAELAEVFIDNARTSVDNLVGGAGNSAKVALGLLGFERGAGSIAAAVAAKQEHRWVVHRTAAAAADPDTPADELHEEALLAGTYASSSAFRAAANLLQVLGGIGYTWEHKGHLYFKRATASGRLLGSSHHRLDAIASLIDDHPSPIAHFSGAADQRSTS</sequence>
<dbReference type="InterPro" id="IPR046373">
    <property type="entry name" value="Acyl-CoA_Oxase/DH_mid-dom_sf"/>
</dbReference>
<evidence type="ECO:0000256" key="1">
    <source>
        <dbReference type="ARBA" id="ARBA00022630"/>
    </source>
</evidence>
<dbReference type="InterPro" id="IPR037069">
    <property type="entry name" value="AcylCoA_DH/ox_N_sf"/>
</dbReference>
<dbReference type="InterPro" id="IPR006091">
    <property type="entry name" value="Acyl-CoA_Oxase/DH_mid-dom"/>
</dbReference>
<dbReference type="SUPFAM" id="SSF56645">
    <property type="entry name" value="Acyl-CoA dehydrogenase NM domain-like"/>
    <property type="match status" value="1"/>
</dbReference>
<dbReference type="InterPro" id="IPR036250">
    <property type="entry name" value="AcylCo_DH-like_C"/>
</dbReference>
<comment type="caution">
    <text evidence="5">The sequence shown here is derived from an EMBL/GenBank/DDBJ whole genome shotgun (WGS) entry which is preliminary data.</text>
</comment>
<evidence type="ECO:0000256" key="2">
    <source>
        <dbReference type="ARBA" id="ARBA00023002"/>
    </source>
</evidence>
<reference evidence="5 6" key="1">
    <citation type="submission" date="2024-06" db="EMBL/GenBank/DDBJ databases">
        <title>The Natural Products Discovery Center: Release of the First 8490 Sequenced Strains for Exploring Actinobacteria Biosynthetic Diversity.</title>
        <authorList>
            <person name="Kalkreuter E."/>
            <person name="Kautsar S.A."/>
            <person name="Yang D."/>
            <person name="Bader C.D."/>
            <person name="Teijaro C.N."/>
            <person name="Fluegel L."/>
            <person name="Davis C.M."/>
            <person name="Simpson J.R."/>
            <person name="Lauterbach L."/>
            <person name="Steele A.D."/>
            <person name="Gui C."/>
            <person name="Meng S."/>
            <person name="Li G."/>
            <person name="Viehrig K."/>
            <person name="Ye F."/>
            <person name="Su P."/>
            <person name="Kiefer A.F."/>
            <person name="Nichols A."/>
            <person name="Cepeda A.J."/>
            <person name="Yan W."/>
            <person name="Fan B."/>
            <person name="Jiang Y."/>
            <person name="Adhikari A."/>
            <person name="Zheng C.-J."/>
            <person name="Schuster L."/>
            <person name="Cowan T.M."/>
            <person name="Smanski M.J."/>
            <person name="Chevrette M.G."/>
            <person name="De Carvalho L.P.S."/>
            <person name="Shen B."/>
        </authorList>
    </citation>
    <scope>NUCLEOTIDE SEQUENCE [LARGE SCALE GENOMIC DNA]</scope>
    <source>
        <strain evidence="5 6">NPDC019708</strain>
    </source>
</reference>
<feature type="domain" description="Acyl-CoA dehydrogenase/oxidase N-terminal" evidence="4">
    <location>
        <begin position="10"/>
        <end position="125"/>
    </location>
</feature>
<dbReference type="EMBL" id="JBEYBF010000031">
    <property type="protein sequence ID" value="MEU1956002.1"/>
    <property type="molecule type" value="Genomic_DNA"/>
</dbReference>
<dbReference type="SUPFAM" id="SSF47203">
    <property type="entry name" value="Acyl-CoA dehydrogenase C-terminal domain-like"/>
    <property type="match status" value="1"/>
</dbReference>
<evidence type="ECO:0000313" key="5">
    <source>
        <dbReference type="EMBL" id="MEU1956002.1"/>
    </source>
</evidence>
<dbReference type="InterPro" id="IPR052161">
    <property type="entry name" value="Mycobact_Acyl-CoA_DH"/>
</dbReference>
<dbReference type="InterPro" id="IPR009100">
    <property type="entry name" value="AcylCoA_DH/oxidase_NM_dom_sf"/>
</dbReference>
<keyword evidence="1" id="KW-0285">Flavoprotein</keyword>
<evidence type="ECO:0000259" key="3">
    <source>
        <dbReference type="Pfam" id="PF02770"/>
    </source>
</evidence>
<dbReference type="PANTHER" id="PTHR43292">
    <property type="entry name" value="ACYL-COA DEHYDROGENASE"/>
    <property type="match status" value="1"/>
</dbReference>
<proteinExistence type="predicted"/>
<dbReference type="Gene3D" id="2.40.110.10">
    <property type="entry name" value="Butyryl-CoA Dehydrogenase, subunit A, domain 2"/>
    <property type="match status" value="1"/>
</dbReference>
<dbReference type="Gene3D" id="1.10.540.10">
    <property type="entry name" value="Acyl-CoA dehydrogenase/oxidase, N-terminal domain"/>
    <property type="match status" value="1"/>
</dbReference>
<dbReference type="Pfam" id="PF02771">
    <property type="entry name" value="Acyl-CoA_dh_N"/>
    <property type="match status" value="1"/>
</dbReference>
<dbReference type="Gene3D" id="1.20.140.10">
    <property type="entry name" value="Butyryl-CoA Dehydrogenase, subunit A, domain 3"/>
    <property type="match status" value="1"/>
</dbReference>
<evidence type="ECO:0000259" key="4">
    <source>
        <dbReference type="Pfam" id="PF02771"/>
    </source>
</evidence>
<dbReference type="PANTHER" id="PTHR43292:SF3">
    <property type="entry name" value="ACYL-COA DEHYDROGENASE FADE29"/>
    <property type="match status" value="1"/>
</dbReference>
<dbReference type="Pfam" id="PF02770">
    <property type="entry name" value="Acyl-CoA_dh_M"/>
    <property type="match status" value="1"/>
</dbReference>
<feature type="domain" description="Acyl-CoA oxidase/dehydrogenase middle" evidence="3">
    <location>
        <begin position="130"/>
        <end position="222"/>
    </location>
</feature>
<keyword evidence="6" id="KW-1185">Reference proteome</keyword>
<dbReference type="InterPro" id="IPR013786">
    <property type="entry name" value="AcylCoA_DH/ox_N"/>
</dbReference>
<dbReference type="Proteomes" id="UP001550628">
    <property type="component" value="Unassembled WGS sequence"/>
</dbReference>
<gene>
    <name evidence="5" type="ORF">ABZ510_29625</name>
</gene>
<dbReference type="RefSeq" id="WP_356959400.1">
    <property type="nucleotide sequence ID" value="NZ_JBEYBD010000028.1"/>
</dbReference>
<organism evidence="5 6">
    <name type="scientific">Nocardia rhamnosiphila</name>
    <dbReference type="NCBI Taxonomy" id="426716"/>
    <lineage>
        <taxon>Bacteria</taxon>
        <taxon>Bacillati</taxon>
        <taxon>Actinomycetota</taxon>
        <taxon>Actinomycetes</taxon>
        <taxon>Mycobacteriales</taxon>
        <taxon>Nocardiaceae</taxon>
        <taxon>Nocardia</taxon>
    </lineage>
</organism>
<evidence type="ECO:0000313" key="6">
    <source>
        <dbReference type="Proteomes" id="UP001550628"/>
    </source>
</evidence>